<dbReference type="PATRIC" id="fig|1299331.3.peg.3453"/>
<organism evidence="1 2">
    <name type="scientific">Mycobacterium intracellulare 1956</name>
    <dbReference type="NCBI Taxonomy" id="1299331"/>
    <lineage>
        <taxon>Bacteria</taxon>
        <taxon>Bacillati</taxon>
        <taxon>Actinomycetota</taxon>
        <taxon>Actinomycetes</taxon>
        <taxon>Mycobacteriales</taxon>
        <taxon>Mycobacteriaceae</taxon>
        <taxon>Mycobacterium</taxon>
        <taxon>Mycobacterium avium complex (MAC)</taxon>
    </lineage>
</organism>
<dbReference type="SUPFAM" id="SSF52540">
    <property type="entry name" value="P-loop containing nucleoside triphosphate hydrolases"/>
    <property type="match status" value="1"/>
</dbReference>
<dbReference type="Gene3D" id="3.40.50.300">
    <property type="entry name" value="P-loop containing nucleotide triphosphate hydrolases"/>
    <property type="match status" value="1"/>
</dbReference>
<comment type="caution">
    <text evidence="1">The sequence shown here is derived from an EMBL/GenBank/DDBJ whole genome shotgun (WGS) entry which is preliminary data.</text>
</comment>
<name>X8CIY1_MYCIT</name>
<proteinExistence type="predicted"/>
<dbReference type="InterPro" id="IPR027417">
    <property type="entry name" value="P-loop_NTPase"/>
</dbReference>
<evidence type="ECO:0000313" key="1">
    <source>
        <dbReference type="EMBL" id="EUA55388.1"/>
    </source>
</evidence>
<gene>
    <name evidence="1" type="ORF">I550_3543</name>
</gene>
<sequence length="390" mass="43776">MTRTTPASEGIPAAFTLDPNADDLQQTVQQNWDNEVRRRVDQYRLDDEARRVYRALRIRQAGIIPTPGVDLDDFLNVKDEDAVYRIADLLPMGGRALLSAQQKAGKTSLIAALIRSLADETAFLDRYRVQSVQRVSLFDTELDERMLRRWLRQQKIRNRRGRVRVHPLRGKLSTFDFRDPSLRQHWLAELRGSEFVILDCLRPVLDSMGLSEDKDAGQFLVAWDELLNEAGVDGCVVAHHMGHNGERARGDSRLLDWADVNWKIVKESQTSEAVADANGGRRFFSAHGRDVDVAEHLLVLEDGELTLRNGTRASAKTDAARTTLIEILSGGDIGDGLTRNQLRDRLGDSGISDHTARGVIKQAVRDGIVVQIEGPNRSQLHFLHPSVGDR</sequence>
<accession>X8CIY1</accession>
<evidence type="ECO:0000313" key="2">
    <source>
        <dbReference type="Proteomes" id="UP000020825"/>
    </source>
</evidence>
<dbReference type="AlphaFoldDB" id="X8CIY1"/>
<dbReference type="Proteomes" id="UP000020825">
    <property type="component" value="Unassembled WGS sequence"/>
</dbReference>
<dbReference type="Pfam" id="PF13481">
    <property type="entry name" value="AAA_25"/>
    <property type="match status" value="1"/>
</dbReference>
<dbReference type="EMBL" id="JAOG01000002">
    <property type="protein sequence ID" value="EUA55388.1"/>
    <property type="molecule type" value="Genomic_DNA"/>
</dbReference>
<protein>
    <submittedName>
        <fullName evidence="1">AAA domain protein</fullName>
    </submittedName>
</protein>
<reference evidence="1 2" key="1">
    <citation type="submission" date="2013-12" db="EMBL/GenBank/DDBJ databases">
        <authorList>
            <person name="Zelazny A."/>
            <person name="Olivier K."/>
            <person name="Holland S."/>
            <person name="Lenaerts A."/>
            <person name="Ordway D."/>
            <person name="DeGroote M.A."/>
            <person name="Parker T."/>
            <person name="Sizemore C."/>
            <person name="Tallon L.J."/>
            <person name="Sadzewicz L.K."/>
            <person name="Sengamalay N."/>
            <person name="Fraser C.M."/>
            <person name="Hine E."/>
            <person name="Shefchek K.A."/>
            <person name="Das S.P."/>
            <person name="Tettelin H."/>
        </authorList>
    </citation>
    <scope>NUCLEOTIDE SEQUENCE [LARGE SCALE GENOMIC DNA]</scope>
    <source>
        <strain evidence="1 2">1956</strain>
    </source>
</reference>